<dbReference type="PANTHER" id="PTHR11505">
    <property type="entry name" value="L1 TRANSPOSABLE ELEMENT-RELATED"/>
    <property type="match status" value="1"/>
</dbReference>
<dbReference type="AlphaFoldDB" id="H3AGG7"/>
<reference evidence="2" key="2">
    <citation type="submission" date="2025-08" db="UniProtKB">
        <authorList>
            <consortium name="Ensembl"/>
        </authorList>
    </citation>
    <scope>IDENTIFICATION</scope>
</reference>
<proteinExistence type="predicted"/>
<dbReference type="OMA" id="QHIVIFL"/>
<evidence type="ECO:0008006" key="4">
    <source>
        <dbReference type="Google" id="ProtNLM"/>
    </source>
</evidence>
<feature type="coiled-coil region" evidence="1">
    <location>
        <begin position="36"/>
        <end position="77"/>
    </location>
</feature>
<accession>H3AGG7</accession>
<dbReference type="GeneTree" id="ENSGT01130000278975"/>
<evidence type="ECO:0000313" key="2">
    <source>
        <dbReference type="Ensembl" id="ENSLACP00000008738.1"/>
    </source>
</evidence>
<dbReference type="InterPro" id="IPR004244">
    <property type="entry name" value="Transposase_22"/>
</dbReference>
<dbReference type="InParanoid" id="H3AGG7"/>
<dbReference type="eggNOG" id="ENOG502SRQ0">
    <property type="taxonomic scope" value="Eukaryota"/>
</dbReference>
<keyword evidence="1" id="KW-0175">Coiled coil</keyword>
<sequence>LKMIIQTLQQIMVKIASLTTSFTELTSSVAGLVPRVQEVEQCIQAAEDNAQELGKQVHILEHEMNALKACLDDQENRSHKNNLHIVGFPEGVEQGKPIRFLPEQLPKLLNLLGDTLLEIERAHRVLGPPPTPGHHPRAFIIKLLHFPTKEKILHQAREIGPLEWQGQHIVIFLDLSRELQEKKKLRDKGLKYGLFYPATLQIMVNGSMQAFTTVEEAERMATRSNYTPTGTDHDL</sequence>
<dbReference type="EMBL" id="AFYH01207323">
    <property type="status" value="NOT_ANNOTATED_CDS"/>
    <property type="molecule type" value="Genomic_DNA"/>
</dbReference>
<reference evidence="3" key="1">
    <citation type="submission" date="2011-08" db="EMBL/GenBank/DDBJ databases">
        <title>The draft genome of Latimeria chalumnae.</title>
        <authorList>
            <person name="Di Palma F."/>
            <person name="Alfoldi J."/>
            <person name="Johnson J."/>
            <person name="Berlin A."/>
            <person name="Gnerre S."/>
            <person name="Jaffe D."/>
            <person name="MacCallum I."/>
            <person name="Young S."/>
            <person name="Walker B.J."/>
            <person name="Lander E."/>
            <person name="Lindblad-Toh K."/>
        </authorList>
    </citation>
    <scope>NUCLEOTIDE SEQUENCE [LARGE SCALE GENOMIC DNA]</scope>
    <source>
        <strain evidence="3">Wild caught</strain>
    </source>
</reference>
<dbReference type="Ensembl" id="ENSLACT00000008806.1">
    <property type="protein sequence ID" value="ENSLACP00000008738.1"/>
    <property type="gene ID" value="ENSLACG00000007723.1"/>
</dbReference>
<evidence type="ECO:0000313" key="3">
    <source>
        <dbReference type="Proteomes" id="UP000008672"/>
    </source>
</evidence>
<organism evidence="2 3">
    <name type="scientific">Latimeria chalumnae</name>
    <name type="common">Coelacanth</name>
    <dbReference type="NCBI Taxonomy" id="7897"/>
    <lineage>
        <taxon>Eukaryota</taxon>
        <taxon>Metazoa</taxon>
        <taxon>Chordata</taxon>
        <taxon>Craniata</taxon>
        <taxon>Vertebrata</taxon>
        <taxon>Euteleostomi</taxon>
        <taxon>Coelacanthiformes</taxon>
        <taxon>Coelacanthidae</taxon>
        <taxon>Latimeria</taxon>
    </lineage>
</organism>
<dbReference type="Gene3D" id="3.30.70.1820">
    <property type="entry name" value="L1 transposable element, RRM domain"/>
    <property type="match status" value="1"/>
</dbReference>
<keyword evidence="3" id="KW-1185">Reference proteome</keyword>
<evidence type="ECO:0000256" key="1">
    <source>
        <dbReference type="SAM" id="Coils"/>
    </source>
</evidence>
<dbReference type="Proteomes" id="UP000008672">
    <property type="component" value="Unassembled WGS sequence"/>
</dbReference>
<reference evidence="2" key="3">
    <citation type="submission" date="2025-09" db="UniProtKB">
        <authorList>
            <consortium name="Ensembl"/>
        </authorList>
    </citation>
    <scope>IDENTIFICATION</scope>
</reference>
<name>H3AGG7_LATCH</name>
<dbReference type="HOGENOM" id="CLU_062834_2_1_1"/>
<protein>
    <recommendedName>
        <fullName evidence="4">L1 transposable element RRM domain-containing protein</fullName>
    </recommendedName>
</protein>